<evidence type="ECO:0000313" key="3">
    <source>
        <dbReference type="EMBL" id="KAG7521110.1"/>
    </source>
</evidence>
<keyword evidence="2" id="KW-1133">Transmembrane helix</keyword>
<proteinExistence type="predicted"/>
<evidence type="ECO:0000256" key="1">
    <source>
        <dbReference type="SAM" id="MobiDB-lite"/>
    </source>
</evidence>
<protein>
    <submittedName>
        <fullName evidence="3">Uncharacterized protein</fullName>
    </submittedName>
</protein>
<reference evidence="3 4" key="1">
    <citation type="journal article" date="2021" name="Sci. Rep.">
        <title>Chromosome anchoring in Senegalese sole (Solea senegalensis) reveals sex-associated markers and genome rearrangements in flatfish.</title>
        <authorList>
            <person name="Guerrero-Cozar I."/>
            <person name="Gomez-Garrido J."/>
            <person name="Berbel C."/>
            <person name="Martinez-Blanch J.F."/>
            <person name="Alioto T."/>
            <person name="Claros M.G."/>
            <person name="Gagnaire P.A."/>
            <person name="Manchado M."/>
        </authorList>
    </citation>
    <scope>NUCLEOTIDE SEQUENCE [LARGE SCALE GENOMIC DNA]</scope>
    <source>
        <strain evidence="3">Sse05_10M</strain>
    </source>
</reference>
<feature type="transmembrane region" description="Helical" evidence="2">
    <location>
        <begin position="116"/>
        <end position="140"/>
    </location>
</feature>
<keyword evidence="2" id="KW-0812">Transmembrane</keyword>
<sequence>MTHECREGEEADSAVSHAAFSFHAGDLTVCVTSPPRRNFSSGKSWNCAFVRRSAAPRLSLHYKAAMNSSDKVPLTTDMPGTNVTENMGALTSRPTQADTTVIQVLTTAVPPDSHCAVIAVVVAIILLTLAVFGFLLYRYLCHNKGDYRTTGELAPGEDLDDEQSNQAVSEKKEYFI</sequence>
<feature type="region of interest" description="Disordered" evidence="1">
    <location>
        <begin position="152"/>
        <end position="176"/>
    </location>
</feature>
<keyword evidence="4" id="KW-1185">Reference proteome</keyword>
<dbReference type="Proteomes" id="UP000693946">
    <property type="component" value="Linkage Group LG11"/>
</dbReference>
<keyword evidence="2" id="KW-0472">Membrane</keyword>
<evidence type="ECO:0000256" key="2">
    <source>
        <dbReference type="SAM" id="Phobius"/>
    </source>
</evidence>
<comment type="caution">
    <text evidence="3">The sequence shown here is derived from an EMBL/GenBank/DDBJ whole genome shotgun (WGS) entry which is preliminary data.</text>
</comment>
<dbReference type="EMBL" id="JAGKHQ010000003">
    <property type="protein sequence ID" value="KAG7521110.1"/>
    <property type="molecule type" value="Genomic_DNA"/>
</dbReference>
<name>A0AAV6ST83_SOLSE</name>
<evidence type="ECO:0000313" key="4">
    <source>
        <dbReference type="Proteomes" id="UP000693946"/>
    </source>
</evidence>
<accession>A0AAV6ST83</accession>
<dbReference type="AlphaFoldDB" id="A0AAV6ST83"/>
<organism evidence="3 4">
    <name type="scientific">Solea senegalensis</name>
    <name type="common">Senegalese sole</name>
    <dbReference type="NCBI Taxonomy" id="28829"/>
    <lineage>
        <taxon>Eukaryota</taxon>
        <taxon>Metazoa</taxon>
        <taxon>Chordata</taxon>
        <taxon>Craniata</taxon>
        <taxon>Vertebrata</taxon>
        <taxon>Euteleostomi</taxon>
        <taxon>Actinopterygii</taxon>
        <taxon>Neopterygii</taxon>
        <taxon>Teleostei</taxon>
        <taxon>Neoteleostei</taxon>
        <taxon>Acanthomorphata</taxon>
        <taxon>Carangaria</taxon>
        <taxon>Pleuronectiformes</taxon>
        <taxon>Pleuronectoidei</taxon>
        <taxon>Soleidae</taxon>
        <taxon>Solea</taxon>
    </lineage>
</organism>
<gene>
    <name evidence="3" type="ORF">JOB18_042918</name>
</gene>